<evidence type="ECO:0000313" key="14">
    <source>
        <dbReference type="Proteomes" id="UP000007264"/>
    </source>
</evidence>
<dbReference type="Pfam" id="PF01326">
    <property type="entry name" value="PPDK_N"/>
    <property type="match status" value="1"/>
</dbReference>
<dbReference type="PANTHER" id="PTHR46999">
    <property type="entry name" value="ALPHA-GLUCAN WATER DIKINASE 1, CHLOROPLASTIC-RELATED"/>
    <property type="match status" value="1"/>
</dbReference>
<dbReference type="Pfam" id="PF22973">
    <property type="entry name" value="GWD1_pHisD"/>
    <property type="match status" value="1"/>
</dbReference>
<dbReference type="RefSeq" id="XP_005643414.1">
    <property type="nucleotide sequence ID" value="XM_005643357.1"/>
</dbReference>
<comment type="subunit">
    <text evidence="3">Homodimer.</text>
</comment>
<evidence type="ECO:0000256" key="10">
    <source>
        <dbReference type="ARBA" id="ARBA00023277"/>
    </source>
</evidence>
<dbReference type="eggNOG" id="ENOG502RE5K">
    <property type="taxonomic scope" value="Eukaryota"/>
</dbReference>
<feature type="domain" description="Pyruvate phosphate dikinase AMP/ATP-binding" evidence="11">
    <location>
        <begin position="588"/>
        <end position="792"/>
    </location>
</feature>
<dbReference type="InterPro" id="IPR002192">
    <property type="entry name" value="PPDK_AMP/ATP-bd"/>
</dbReference>
<proteinExistence type="inferred from homology"/>
<evidence type="ECO:0000313" key="13">
    <source>
        <dbReference type="EMBL" id="EIE18870.1"/>
    </source>
</evidence>
<gene>
    <name evidence="13" type="ORF">COCSUDRAFT_38436</name>
</gene>
<evidence type="ECO:0000256" key="4">
    <source>
        <dbReference type="ARBA" id="ARBA00022679"/>
    </source>
</evidence>
<keyword evidence="9" id="KW-0460">Magnesium</keyword>
<keyword evidence="4" id="KW-0808">Transferase</keyword>
<feature type="domain" description="Alpha-glucan water dikinase phosphohistidine-like" evidence="12">
    <location>
        <begin position="402"/>
        <end position="473"/>
    </location>
</feature>
<dbReference type="PANTHER" id="PTHR46999:SF2">
    <property type="entry name" value="CARBOHYDRATE-BINDING MODULE FAMILY 45 PROTEIN"/>
    <property type="match status" value="1"/>
</dbReference>
<protein>
    <submittedName>
        <fullName evidence="13">Glutathione synthetase ATP-binding domain-like protein</fullName>
    </submittedName>
</protein>
<dbReference type="GO" id="GO:0046872">
    <property type="term" value="F:metal ion binding"/>
    <property type="evidence" value="ECO:0007669"/>
    <property type="project" value="UniProtKB-KW"/>
</dbReference>
<evidence type="ECO:0000256" key="5">
    <source>
        <dbReference type="ARBA" id="ARBA00022723"/>
    </source>
</evidence>
<evidence type="ECO:0000256" key="7">
    <source>
        <dbReference type="ARBA" id="ARBA00022777"/>
    </source>
</evidence>
<keyword evidence="5" id="KW-0479">Metal-binding</keyword>
<reference evidence="13 14" key="1">
    <citation type="journal article" date="2012" name="Genome Biol.">
        <title>The genome of the polar eukaryotic microalga coccomyxa subellipsoidea reveals traits of cold adaptation.</title>
        <authorList>
            <person name="Blanc G."/>
            <person name="Agarkova I."/>
            <person name="Grimwood J."/>
            <person name="Kuo A."/>
            <person name="Brueggeman A."/>
            <person name="Dunigan D."/>
            <person name="Gurnon J."/>
            <person name="Ladunga I."/>
            <person name="Lindquist E."/>
            <person name="Lucas S."/>
            <person name="Pangilinan J."/>
            <person name="Proschold T."/>
            <person name="Salamov A."/>
            <person name="Schmutz J."/>
            <person name="Weeks D."/>
            <person name="Yamada T."/>
            <person name="Claverie J.M."/>
            <person name="Grigoriev I."/>
            <person name="Van Etten J."/>
            <person name="Lomsadze A."/>
            <person name="Borodovsky M."/>
        </authorList>
    </citation>
    <scope>NUCLEOTIDE SEQUENCE [LARGE SCALE GENOMIC DNA]</scope>
    <source>
        <strain evidence="13 14">C-169</strain>
    </source>
</reference>
<keyword evidence="14" id="KW-1185">Reference proteome</keyword>
<keyword evidence="10" id="KW-0119">Carbohydrate metabolism</keyword>
<dbReference type="InterPro" id="IPR013815">
    <property type="entry name" value="ATP_grasp_subdomain_1"/>
</dbReference>
<evidence type="ECO:0000256" key="6">
    <source>
        <dbReference type="ARBA" id="ARBA00022741"/>
    </source>
</evidence>
<evidence type="ECO:0000256" key="2">
    <source>
        <dbReference type="ARBA" id="ARBA00007837"/>
    </source>
</evidence>
<comment type="similarity">
    <text evidence="2">Belongs to the PEP-utilizing enzyme family.</text>
</comment>
<evidence type="ECO:0000259" key="12">
    <source>
        <dbReference type="Pfam" id="PF22973"/>
    </source>
</evidence>
<sequence length="795" mass="85771">MANDLLDAADAAGAPGMALIYVWLRLSTMKQLDWHRGSSYQSKDIAHVQKTIAQRMADKARTGSGPLARQFARMALAGLPRGGGDGDAIRMGILNVMRDNGIREGHRPGIEDHFLEQWHQKLHTNTTPADIAICESYIDFLHSGDGGHFWHSLWERGGLSREALATMDHPITATPMHLPHLIGPMQHYLWILKTTHSGADLDTSLEMAKGALDGGLQWTLYDILNNRNEWWVPGKIVEAREQLQWVWKAPSSRDVLLLDIALDNYLRTLLERTDKGSLGGDDLCELIALSLRNAVIAIDSEDLRQCRDLWDKVREGERWSKGWAMRAHAAAQRLELSLGAYADSLYSLTQPLAEKFGAACGIEAAYIANFGEEVVRGQPIFVLSQLLKFLEPMLRTTAEMASWQVVSQAEASGRVLVLPDLVEVQGKLFEEPTIIIASHVGGMEDIPENVTAVLTASTTDVLSHVAIRARSQKTPALPPLTIPKPKATTKWALQEADFGPGLVGGKSANLAKLRGKVADGVSVPASVALPFGAFERTLKDPSNAAYADAIEGLQKDLAKAGEGVPAALAQLRQLVATGLTAPAALVDEAAAAAEAAGLVWASKWSERAWLSRRARGVKDSDLYMAVLLQQVVPAEYAFVLHTANPVTGALGEVFGEVVVGMGEALVGNHPGRALSFRAEAGQQPQVLSLPSKRLGFFAPAGGALIARSDSNGEDLEAFAGAGLYDSIPLPPLNESTVDYGSSGLFWEGEHLQGMLQELTEVGRSIETAFGGAPQDIEGVWVDGKITVVQSRAQVL</sequence>
<dbReference type="AlphaFoldDB" id="I0YKF1"/>
<name>I0YKF1_COCSC</name>
<dbReference type="KEGG" id="csl:COCSUDRAFT_38436"/>
<dbReference type="GO" id="GO:0016301">
    <property type="term" value="F:kinase activity"/>
    <property type="evidence" value="ECO:0007669"/>
    <property type="project" value="UniProtKB-KW"/>
</dbReference>
<evidence type="ECO:0000256" key="9">
    <source>
        <dbReference type="ARBA" id="ARBA00022842"/>
    </source>
</evidence>
<organism evidence="13 14">
    <name type="scientific">Coccomyxa subellipsoidea (strain C-169)</name>
    <name type="common">Green microalga</name>
    <dbReference type="NCBI Taxonomy" id="574566"/>
    <lineage>
        <taxon>Eukaryota</taxon>
        <taxon>Viridiplantae</taxon>
        <taxon>Chlorophyta</taxon>
        <taxon>core chlorophytes</taxon>
        <taxon>Trebouxiophyceae</taxon>
        <taxon>Trebouxiophyceae incertae sedis</taxon>
        <taxon>Coccomyxaceae</taxon>
        <taxon>Coccomyxa</taxon>
        <taxon>Coccomyxa subellipsoidea</taxon>
    </lineage>
</organism>
<dbReference type="Gene3D" id="3.30.1490.20">
    <property type="entry name" value="ATP-grasp fold, A domain"/>
    <property type="match status" value="1"/>
</dbReference>
<dbReference type="GeneID" id="17036820"/>
<dbReference type="InterPro" id="IPR054481">
    <property type="entry name" value="GWD1_pHisD"/>
</dbReference>
<keyword evidence="7" id="KW-0418">Kinase</keyword>
<dbReference type="SUPFAM" id="SSF56059">
    <property type="entry name" value="Glutathione synthetase ATP-binding domain-like"/>
    <property type="match status" value="1"/>
</dbReference>
<evidence type="ECO:0000259" key="11">
    <source>
        <dbReference type="Pfam" id="PF01326"/>
    </source>
</evidence>
<comment type="caution">
    <text evidence="13">The sequence shown here is derived from an EMBL/GenBank/DDBJ whole genome shotgun (WGS) entry which is preliminary data.</text>
</comment>
<dbReference type="OrthoDB" id="6123450at2759"/>
<evidence type="ECO:0000256" key="1">
    <source>
        <dbReference type="ARBA" id="ARBA00001946"/>
    </source>
</evidence>
<evidence type="ECO:0000256" key="8">
    <source>
        <dbReference type="ARBA" id="ARBA00022840"/>
    </source>
</evidence>
<comment type="cofactor">
    <cofactor evidence="1">
        <name>Mg(2+)</name>
        <dbReference type="ChEBI" id="CHEBI:18420"/>
    </cofactor>
</comment>
<keyword evidence="6" id="KW-0547">Nucleotide-binding</keyword>
<dbReference type="STRING" id="574566.I0YKF1"/>
<accession>I0YKF1</accession>
<dbReference type="Gene3D" id="3.30.470.20">
    <property type="entry name" value="ATP-grasp fold, B domain"/>
    <property type="match status" value="1"/>
</dbReference>
<dbReference type="GO" id="GO:0005524">
    <property type="term" value="F:ATP binding"/>
    <property type="evidence" value="ECO:0007669"/>
    <property type="project" value="UniProtKB-KW"/>
</dbReference>
<dbReference type="EMBL" id="AGSI01000021">
    <property type="protein sequence ID" value="EIE18870.1"/>
    <property type="molecule type" value="Genomic_DNA"/>
</dbReference>
<dbReference type="Proteomes" id="UP000007264">
    <property type="component" value="Unassembled WGS sequence"/>
</dbReference>
<keyword evidence="8" id="KW-0067">ATP-binding</keyword>
<evidence type="ECO:0000256" key="3">
    <source>
        <dbReference type="ARBA" id="ARBA00011738"/>
    </source>
</evidence>